<feature type="compositionally biased region" description="Low complexity" evidence="5">
    <location>
        <begin position="415"/>
        <end position="437"/>
    </location>
</feature>
<feature type="region of interest" description="Disordered" evidence="5">
    <location>
        <begin position="361"/>
        <end position="384"/>
    </location>
</feature>
<protein>
    <recommendedName>
        <fullName evidence="6">Deacetylase sirtuin-type domain-containing protein</fullName>
    </recommendedName>
</protein>
<reference evidence="7 8" key="1">
    <citation type="journal article" date="2024" name="Microbiol. Resour. Announc.">
        <title>Genome annotations for the ascomycete fungi Trichoderma harzianum, Trichoderma aggressivum, and Purpureocillium lilacinum.</title>
        <authorList>
            <person name="Beijen E.P.W."/>
            <person name="Ohm R.A."/>
        </authorList>
    </citation>
    <scope>NUCLEOTIDE SEQUENCE [LARGE SCALE GENOMIC DNA]</scope>
    <source>
        <strain evidence="7 8">CBS 150709</strain>
    </source>
</reference>
<proteinExistence type="inferred from homology"/>
<feature type="region of interest" description="Disordered" evidence="5">
    <location>
        <begin position="810"/>
        <end position="841"/>
    </location>
</feature>
<evidence type="ECO:0000256" key="3">
    <source>
        <dbReference type="ARBA" id="ARBA00023027"/>
    </source>
</evidence>
<dbReference type="Proteomes" id="UP001287286">
    <property type="component" value="Unassembled WGS sequence"/>
</dbReference>
<gene>
    <name evidence="7" type="ORF">Purlil1_4026</name>
</gene>
<dbReference type="InterPro" id="IPR003000">
    <property type="entry name" value="Sirtuin"/>
</dbReference>
<evidence type="ECO:0000313" key="8">
    <source>
        <dbReference type="Proteomes" id="UP001287286"/>
    </source>
</evidence>
<dbReference type="InterPro" id="IPR029035">
    <property type="entry name" value="DHS-like_NAD/FAD-binding_dom"/>
</dbReference>
<organism evidence="7 8">
    <name type="scientific">Purpureocillium lilacinum</name>
    <name type="common">Paecilomyces lilacinus</name>
    <dbReference type="NCBI Taxonomy" id="33203"/>
    <lineage>
        <taxon>Eukaryota</taxon>
        <taxon>Fungi</taxon>
        <taxon>Dikarya</taxon>
        <taxon>Ascomycota</taxon>
        <taxon>Pezizomycotina</taxon>
        <taxon>Sordariomycetes</taxon>
        <taxon>Hypocreomycetidae</taxon>
        <taxon>Hypocreales</taxon>
        <taxon>Ophiocordycipitaceae</taxon>
        <taxon>Purpureocillium</taxon>
    </lineage>
</organism>
<feature type="region of interest" description="Disordered" evidence="5">
    <location>
        <begin position="888"/>
        <end position="951"/>
    </location>
</feature>
<comment type="similarity">
    <text evidence="1">Belongs to the sirtuin family. Class I subfamily.</text>
</comment>
<feature type="compositionally biased region" description="Basic and acidic residues" evidence="5">
    <location>
        <begin position="280"/>
        <end position="290"/>
    </location>
</feature>
<dbReference type="PANTHER" id="PTHR11085:SF8">
    <property type="entry name" value="NAD-DEPENDENT HISTONE DEACETYLASE HST3"/>
    <property type="match status" value="1"/>
</dbReference>
<keyword evidence="3" id="KW-0520">NAD</keyword>
<dbReference type="InterPro" id="IPR050134">
    <property type="entry name" value="NAD-dep_sirtuin_deacylases"/>
</dbReference>
<evidence type="ECO:0000256" key="4">
    <source>
        <dbReference type="PROSITE-ProRule" id="PRU00236"/>
    </source>
</evidence>
<feature type="region of interest" description="Disordered" evidence="5">
    <location>
        <begin position="540"/>
        <end position="559"/>
    </location>
</feature>
<feature type="compositionally biased region" description="Pro residues" evidence="5">
    <location>
        <begin position="1020"/>
        <end position="1029"/>
    </location>
</feature>
<feature type="compositionally biased region" description="Basic and acidic residues" evidence="5">
    <location>
        <begin position="297"/>
        <end position="320"/>
    </location>
</feature>
<dbReference type="PANTHER" id="PTHR11085">
    <property type="entry name" value="NAD-DEPENDENT PROTEIN DEACYLASE SIRTUIN-5, MITOCHONDRIAL-RELATED"/>
    <property type="match status" value="1"/>
</dbReference>
<feature type="compositionally biased region" description="Low complexity" evidence="5">
    <location>
        <begin position="577"/>
        <end position="609"/>
    </location>
</feature>
<feature type="region of interest" description="Disordered" evidence="5">
    <location>
        <begin position="568"/>
        <end position="637"/>
    </location>
</feature>
<feature type="region of interest" description="Disordered" evidence="5">
    <location>
        <begin position="1005"/>
        <end position="1033"/>
    </location>
</feature>
<feature type="region of interest" description="Disordered" evidence="5">
    <location>
        <begin position="141"/>
        <end position="205"/>
    </location>
</feature>
<accession>A0ABR0C687</accession>
<name>A0ABR0C687_PURLI</name>
<feature type="compositionally biased region" description="Polar residues" evidence="5">
    <location>
        <begin position="443"/>
        <end position="463"/>
    </location>
</feature>
<keyword evidence="2" id="KW-0808">Transferase</keyword>
<feature type="region of interest" description="Disordered" evidence="5">
    <location>
        <begin position="22"/>
        <end position="46"/>
    </location>
</feature>
<keyword evidence="8" id="KW-1185">Reference proteome</keyword>
<evidence type="ECO:0000256" key="2">
    <source>
        <dbReference type="ARBA" id="ARBA00022679"/>
    </source>
</evidence>
<sequence>MVDGLPAAGKRPQCLPSLHFRRQGSPVAAPSRGSAQLDSGSAPRDINTRSLRRVGSDPACFNFTRGTPAFNSSQYHQSAAHLRDYYEVQPRRASRVARRLFLKAFSPYCFPRAPPRRWRHNIGNAASLACSNPHPQLLILPGSSVSRAPAGSVSPQARPESGGVAPPPPPPPNHHHLDLARQTSEAPTFDTRKRNAPHASLKMPTRHVDPHADEHLEDVAKALLKARKVVVVTGAGISTNSGIPDFRSENGLYSLIQAQFDAAARQARLAEAADAAAANADKDAFDEERPSKRRKISREGSVEAAEVKPEQIKEEKREEIGESITVQVDLPPLQDDAETAMPERDEKPELPCYSTPRIGPTVAMPAQFTTSPLSSPPAEDFILPPSTLRHTHRRLIDVAMPLSSSPLSSPPPVLFDPFVPSSPSDASSGRRSSTSPSEVDDSLPSSNPFSCSQTSTSSRNTLPNMKGKDLFDANIWSDPIRTSVFYTFATSLRQKIKEAEPTDSHRFISHLRDRGKLVRCYTQNIDQIEEKVGLSTCLQHGAGSKGRFSRRSTANTSQLNKMVEEVSTVGAEPSNAESSSQPQSSQSQSQPEPESTQQSQEPSQQSQEPPSDENSTPTTDAETPSTDQGKLQTQVQKPRSGVECVFLHGSLELLRCFLCGKLCSWDDEERETQTLAGQQPECPHCVGATVAREERGKRRLGVGKLRPDIVLYGEDNPNTPLIHPIVTHDLALYPDMLLILGTSLRVHGLKVMVREFAKAVHSKGGNVVFVNFTKPPESSWGDVIDYWVQWDCDAWVADLQNRIPKLWQEPEPLRPKKKRESTEGKEEKKKPPPANPVALRDTKVTGAYWTCKVLQELHRITGTTPPPARRASISAPVDAAHGAIEVATGALDKATKPKQRKPRKSAPGALEKPKRTSSTLNPNHGRSKKAATEAAQTTVGSTETPLESRTSISSILNSVKENPRIRKRKKIDGEEVPAPFVGRRRTPAQTAKAAAPELKLAPMASPPLPAAKSHYGRPQPMEPKSPPSGPLATLSPNRRSAAAVFPRTKLFCIEDPWVHMLDSGPQWSASWLGAEDKVPLQFGNKTAPLSGLASSPTLLRAAPTPQQYGDLARWGSNWR</sequence>
<feature type="compositionally biased region" description="Polar residues" evidence="5">
    <location>
        <begin position="612"/>
        <end position="637"/>
    </location>
</feature>
<dbReference type="Pfam" id="PF02146">
    <property type="entry name" value="SIR2"/>
    <property type="match status" value="3"/>
</dbReference>
<feature type="compositionally biased region" description="Polar residues" evidence="5">
    <location>
        <begin position="934"/>
        <end position="951"/>
    </location>
</feature>
<evidence type="ECO:0000256" key="5">
    <source>
        <dbReference type="SAM" id="MobiDB-lite"/>
    </source>
</evidence>
<dbReference type="EMBL" id="JAWRVI010000011">
    <property type="protein sequence ID" value="KAK4091596.1"/>
    <property type="molecule type" value="Genomic_DNA"/>
</dbReference>
<evidence type="ECO:0000313" key="7">
    <source>
        <dbReference type="EMBL" id="KAK4091596.1"/>
    </source>
</evidence>
<dbReference type="SUPFAM" id="SSF52467">
    <property type="entry name" value="DHS-like NAD/FAD-binding domain"/>
    <property type="match status" value="1"/>
</dbReference>
<evidence type="ECO:0000259" key="6">
    <source>
        <dbReference type="PROSITE" id="PS50305"/>
    </source>
</evidence>
<dbReference type="Gene3D" id="3.40.50.1220">
    <property type="entry name" value="TPP-binding domain"/>
    <property type="match status" value="2"/>
</dbReference>
<evidence type="ECO:0000256" key="1">
    <source>
        <dbReference type="ARBA" id="ARBA00006924"/>
    </source>
</evidence>
<feature type="region of interest" description="Disordered" evidence="5">
    <location>
        <begin position="406"/>
        <end position="464"/>
    </location>
</feature>
<feature type="domain" description="Deacetylase sirtuin-type" evidence="6">
    <location>
        <begin position="209"/>
        <end position="817"/>
    </location>
</feature>
<feature type="region of interest" description="Disordered" evidence="5">
    <location>
        <begin position="277"/>
        <end position="334"/>
    </location>
</feature>
<dbReference type="InterPro" id="IPR026590">
    <property type="entry name" value="Ssirtuin_cat_dom"/>
</dbReference>
<comment type="caution">
    <text evidence="4">Lacks conserved residue(s) required for the propagation of feature annotation.</text>
</comment>
<dbReference type="PROSITE" id="PS50305">
    <property type="entry name" value="SIRTUIN"/>
    <property type="match status" value="1"/>
</dbReference>
<comment type="caution">
    <text evidence="7">The sequence shown here is derived from an EMBL/GenBank/DDBJ whole genome shotgun (WGS) entry which is preliminary data.</text>
</comment>
<feature type="compositionally biased region" description="Basic and acidic residues" evidence="5">
    <location>
        <begin position="820"/>
        <end position="830"/>
    </location>
</feature>